<keyword evidence="2 3" id="KW-0479">Metal-binding</keyword>
<organism evidence="4">
    <name type="scientific">Caldithrix abyssi</name>
    <dbReference type="NCBI Taxonomy" id="187145"/>
    <lineage>
        <taxon>Bacteria</taxon>
        <taxon>Pseudomonadati</taxon>
        <taxon>Calditrichota</taxon>
        <taxon>Calditrichia</taxon>
        <taxon>Calditrichales</taxon>
        <taxon>Calditrichaceae</taxon>
        <taxon>Caldithrix</taxon>
    </lineage>
</organism>
<sequence length="73" mass="8216">AQKEIKQAVLQGFDAFITGEVSEHVYHYAREEGIHFIAAGHHATEVFGVRALGEYIGREFNLKTEFVNIDNPV</sequence>
<proteinExistence type="inferred from homology"/>
<dbReference type="AlphaFoldDB" id="A0A7V1LJS3"/>
<accession>A0A7V1LJS3</accession>
<evidence type="ECO:0000256" key="3">
    <source>
        <dbReference type="PIRSR" id="PIRSR602678-1"/>
    </source>
</evidence>
<protein>
    <submittedName>
        <fullName evidence="4">Nif3-like dinuclear metal center protein</fullName>
    </submittedName>
</protein>
<dbReference type="SUPFAM" id="SSF102705">
    <property type="entry name" value="NIF3 (NGG1p interacting factor 3)-like"/>
    <property type="match status" value="1"/>
</dbReference>
<dbReference type="InterPro" id="IPR036069">
    <property type="entry name" value="DUF34/NIF3_sf"/>
</dbReference>
<dbReference type="GO" id="GO:0046872">
    <property type="term" value="F:metal ion binding"/>
    <property type="evidence" value="ECO:0007669"/>
    <property type="project" value="UniProtKB-KW"/>
</dbReference>
<reference evidence="4" key="1">
    <citation type="journal article" date="2020" name="mSystems">
        <title>Genome- and Community-Level Interaction Insights into Carbon Utilization and Element Cycling Functions of Hydrothermarchaeota in Hydrothermal Sediment.</title>
        <authorList>
            <person name="Zhou Z."/>
            <person name="Liu Y."/>
            <person name="Xu W."/>
            <person name="Pan J."/>
            <person name="Luo Z.H."/>
            <person name="Li M."/>
        </authorList>
    </citation>
    <scope>NUCLEOTIDE SEQUENCE [LARGE SCALE GENOMIC DNA]</scope>
    <source>
        <strain evidence="4">HyVt-456</strain>
    </source>
</reference>
<dbReference type="GO" id="GO:0005737">
    <property type="term" value="C:cytoplasm"/>
    <property type="evidence" value="ECO:0007669"/>
    <property type="project" value="TreeGrafter"/>
</dbReference>
<dbReference type="Gene3D" id="3.40.1390.30">
    <property type="entry name" value="NIF3 (NGG1p interacting factor 3)-like"/>
    <property type="match status" value="2"/>
</dbReference>
<comment type="caution">
    <text evidence="4">The sequence shown here is derived from an EMBL/GenBank/DDBJ whole genome shotgun (WGS) entry which is preliminary data.</text>
</comment>
<name>A0A7V1LJS3_CALAY</name>
<dbReference type="InterPro" id="IPR002678">
    <property type="entry name" value="DUF34/NIF3"/>
</dbReference>
<dbReference type="PANTHER" id="PTHR13799:SF14">
    <property type="entry name" value="GTP CYCLOHYDROLASE 1 TYPE 2 HOMOLOG"/>
    <property type="match status" value="1"/>
</dbReference>
<evidence type="ECO:0000313" key="4">
    <source>
        <dbReference type="EMBL" id="HED09293.1"/>
    </source>
</evidence>
<evidence type="ECO:0000256" key="1">
    <source>
        <dbReference type="ARBA" id="ARBA00006964"/>
    </source>
</evidence>
<feature type="non-terminal residue" evidence="4">
    <location>
        <position position="1"/>
    </location>
</feature>
<dbReference type="Proteomes" id="UP000886005">
    <property type="component" value="Unassembled WGS sequence"/>
</dbReference>
<evidence type="ECO:0000256" key="2">
    <source>
        <dbReference type="ARBA" id="ARBA00022723"/>
    </source>
</evidence>
<feature type="binding site" evidence="3">
    <location>
        <position position="45"/>
    </location>
    <ligand>
        <name>a divalent metal cation</name>
        <dbReference type="ChEBI" id="CHEBI:60240"/>
        <label>1</label>
    </ligand>
</feature>
<dbReference type="PANTHER" id="PTHR13799">
    <property type="entry name" value="NGG1 INTERACTING FACTOR 3"/>
    <property type="match status" value="1"/>
</dbReference>
<gene>
    <name evidence="4" type="ORF">ENJ10_01260</name>
</gene>
<dbReference type="Pfam" id="PF01784">
    <property type="entry name" value="DUF34_NIF3"/>
    <property type="match status" value="1"/>
</dbReference>
<dbReference type="EMBL" id="DRLD01000033">
    <property type="protein sequence ID" value="HED09293.1"/>
    <property type="molecule type" value="Genomic_DNA"/>
</dbReference>
<comment type="similarity">
    <text evidence="1">Belongs to the GTP cyclohydrolase I type 2/NIF3 family.</text>
</comment>
<feature type="binding site" evidence="3">
    <location>
        <position position="41"/>
    </location>
    <ligand>
        <name>a divalent metal cation</name>
        <dbReference type="ChEBI" id="CHEBI:60240"/>
        <label>1</label>
    </ligand>
</feature>